<comment type="caution">
    <text evidence="1">The sequence shown here is derived from an EMBL/GenBank/DDBJ whole genome shotgun (WGS) entry which is preliminary data.</text>
</comment>
<dbReference type="EMBL" id="JAUSTY010000011">
    <property type="protein sequence ID" value="MDQ0166804.1"/>
    <property type="molecule type" value="Genomic_DNA"/>
</dbReference>
<evidence type="ECO:0000313" key="2">
    <source>
        <dbReference type="Proteomes" id="UP001235840"/>
    </source>
</evidence>
<sequence>MYIKTKQLIIRKFEEKDWQAVTNIRRIRRL</sequence>
<gene>
    <name evidence="1" type="ORF">J2S11_002720</name>
</gene>
<proteinExistence type="predicted"/>
<evidence type="ECO:0008006" key="3">
    <source>
        <dbReference type="Google" id="ProtNLM"/>
    </source>
</evidence>
<evidence type="ECO:0000313" key="1">
    <source>
        <dbReference type="EMBL" id="MDQ0166804.1"/>
    </source>
</evidence>
<protein>
    <recommendedName>
        <fullName evidence="3">GNAT family N-acetyltransferase</fullName>
    </recommendedName>
</protein>
<accession>A0ABT9W142</accession>
<dbReference type="Proteomes" id="UP001235840">
    <property type="component" value="Unassembled WGS sequence"/>
</dbReference>
<name>A0ABT9W142_9BACI</name>
<organism evidence="1 2">
    <name type="scientific">Caldalkalibacillus horti</name>
    <dbReference type="NCBI Taxonomy" id="77523"/>
    <lineage>
        <taxon>Bacteria</taxon>
        <taxon>Bacillati</taxon>
        <taxon>Bacillota</taxon>
        <taxon>Bacilli</taxon>
        <taxon>Bacillales</taxon>
        <taxon>Bacillaceae</taxon>
        <taxon>Caldalkalibacillus</taxon>
    </lineage>
</organism>
<reference evidence="1 2" key="1">
    <citation type="submission" date="2023-07" db="EMBL/GenBank/DDBJ databases">
        <title>Genomic Encyclopedia of Type Strains, Phase IV (KMG-IV): sequencing the most valuable type-strain genomes for metagenomic binning, comparative biology and taxonomic classification.</title>
        <authorList>
            <person name="Goeker M."/>
        </authorList>
    </citation>
    <scope>NUCLEOTIDE SEQUENCE [LARGE SCALE GENOMIC DNA]</scope>
    <source>
        <strain evidence="1 2">DSM 12751</strain>
    </source>
</reference>
<keyword evidence="2" id="KW-1185">Reference proteome</keyword>